<protein>
    <recommendedName>
        <fullName evidence="1">RNA-dependent RNA polymerase</fullName>
        <ecNumber evidence="1">2.7.7.48</ecNumber>
    </recommendedName>
</protein>
<evidence type="ECO:0000313" key="3">
    <source>
        <dbReference type="EMBL" id="WRT65728.1"/>
    </source>
</evidence>
<feature type="domain" description="RDRP core" evidence="2">
    <location>
        <begin position="4"/>
        <end position="260"/>
    </location>
</feature>
<keyword evidence="1" id="KW-0694">RNA-binding</keyword>
<comment type="catalytic activity">
    <reaction evidence="1">
        <text>RNA(n) + a ribonucleoside 5'-triphosphate = RNA(n+1) + diphosphate</text>
        <dbReference type="Rhea" id="RHEA:21248"/>
        <dbReference type="Rhea" id="RHEA-COMP:14527"/>
        <dbReference type="Rhea" id="RHEA-COMP:17342"/>
        <dbReference type="ChEBI" id="CHEBI:33019"/>
        <dbReference type="ChEBI" id="CHEBI:61557"/>
        <dbReference type="ChEBI" id="CHEBI:140395"/>
        <dbReference type="EC" id="2.7.7.48"/>
    </reaction>
</comment>
<dbReference type="RefSeq" id="XP_062790468.1">
    <property type="nucleotide sequence ID" value="XM_062934417.1"/>
</dbReference>
<dbReference type="EC" id="2.7.7.48" evidence="1"/>
<dbReference type="InterPro" id="IPR057596">
    <property type="entry name" value="RDRP_core"/>
</dbReference>
<keyword evidence="1" id="KW-0548">Nucleotidyltransferase</keyword>
<dbReference type="PANTHER" id="PTHR23079:SF14">
    <property type="entry name" value="RNA-DEPENDENT RNA POLYMERASE"/>
    <property type="match status" value="1"/>
</dbReference>
<keyword evidence="4" id="KW-1185">Reference proteome</keyword>
<keyword evidence="1" id="KW-0696">RNA-directed RNA polymerase</keyword>
<dbReference type="GeneID" id="87954807"/>
<reference evidence="3 4" key="1">
    <citation type="submission" date="2024-01" db="EMBL/GenBank/DDBJ databases">
        <title>Comparative genomics of Cryptococcus and Kwoniella reveals pathogenesis evolution and contrasting modes of karyotype evolution via chromosome fusion or intercentromeric recombination.</title>
        <authorList>
            <person name="Coelho M.A."/>
            <person name="David-Palma M."/>
            <person name="Shea T."/>
            <person name="Bowers K."/>
            <person name="McGinley-Smith S."/>
            <person name="Mohammad A.W."/>
            <person name="Gnirke A."/>
            <person name="Yurkov A.M."/>
            <person name="Nowrousian M."/>
            <person name="Sun S."/>
            <person name="Cuomo C.A."/>
            <person name="Heitman J."/>
        </authorList>
    </citation>
    <scope>NUCLEOTIDE SEQUENCE [LARGE SCALE GENOMIC DNA]</scope>
    <source>
        <strain evidence="3">CBS 11374</strain>
    </source>
</reference>
<dbReference type="EMBL" id="CP141883">
    <property type="protein sequence ID" value="WRT65728.1"/>
    <property type="molecule type" value="Genomic_DNA"/>
</dbReference>
<dbReference type="Proteomes" id="UP001329825">
    <property type="component" value="Chromosome 3"/>
</dbReference>
<name>A0ABZ1CW13_9TREE</name>
<evidence type="ECO:0000256" key="1">
    <source>
        <dbReference type="RuleBase" id="RU363098"/>
    </source>
</evidence>
<gene>
    <name evidence="3" type="ORF">IL334_002676</name>
</gene>
<evidence type="ECO:0000259" key="2">
    <source>
        <dbReference type="Pfam" id="PF05183"/>
    </source>
</evidence>
<keyword evidence="1" id="KW-0808">Transferase</keyword>
<accession>A0ABZ1CW13</accession>
<proteinExistence type="inferred from homology"/>
<sequence length="516" mass="59130">METVGSGFHPGTSAYPASKLHHLVDVLSRKLIREFKIPVEQSLTAFMIPDTLQILKPDEIFICFSGNGPIDEITKIPMAYLEGEVLAYRSPCKVPTDVRRFKAVYRPELTHLKDCIVLSAKSELCKRSPASYMSGGDYDGDTLQLFWDKDIVEHFRNPEDMYAETPDDFEKENFDKEIMKGTEFLNKIECLDEESSTREMQGWLLGAMMGDELTGKYSDLHGNAVYTLGYSHPETIRLARMFCHVLDARKSGLRVKKEKRKGDVEKYGGELEWRLWKKDDDSSGRGSNPIMLKRGKGLGPFVMDVLMEEGIKCRNEIMQFFPSGLVEDDPRVKDSKFLDDWKDLRQLWRNLTERSQDVTLQEDLKKIKNHVKACYTIRQNIMSDRCDDITTAYNVLVGGKTIVPSPRKSRIGSSIINGKKAESSERSLEMLTNIRQLAHIWQTKPTLHEIPNLEIWGDDLIKKVKISCLSEMPSDKKKQFCGFDFDFSTICEMKAKTTGKDPKTILQPIYMDMKPR</sequence>
<evidence type="ECO:0000313" key="4">
    <source>
        <dbReference type="Proteomes" id="UP001329825"/>
    </source>
</evidence>
<comment type="similarity">
    <text evidence="1">Belongs to the RdRP family.</text>
</comment>
<dbReference type="PANTHER" id="PTHR23079">
    <property type="entry name" value="RNA-DEPENDENT RNA POLYMERASE"/>
    <property type="match status" value="1"/>
</dbReference>
<organism evidence="3 4">
    <name type="scientific">Kwoniella shivajii</name>
    <dbReference type="NCBI Taxonomy" id="564305"/>
    <lineage>
        <taxon>Eukaryota</taxon>
        <taxon>Fungi</taxon>
        <taxon>Dikarya</taxon>
        <taxon>Basidiomycota</taxon>
        <taxon>Agaricomycotina</taxon>
        <taxon>Tremellomycetes</taxon>
        <taxon>Tremellales</taxon>
        <taxon>Cryptococcaceae</taxon>
        <taxon>Kwoniella</taxon>
    </lineage>
</organism>
<dbReference type="InterPro" id="IPR007855">
    <property type="entry name" value="RDRP"/>
</dbReference>
<dbReference type="Pfam" id="PF05183">
    <property type="entry name" value="RdRP"/>
    <property type="match status" value="1"/>
</dbReference>